<evidence type="ECO:0000313" key="5">
    <source>
        <dbReference type="Proteomes" id="UP001438707"/>
    </source>
</evidence>
<evidence type="ECO:0000256" key="3">
    <source>
        <dbReference type="SAM" id="Coils"/>
    </source>
</evidence>
<comment type="similarity">
    <text evidence="1">Belongs to the OPA3 family.</text>
</comment>
<keyword evidence="2 3" id="KW-0175">Coiled coil</keyword>
<dbReference type="Proteomes" id="UP001438707">
    <property type="component" value="Unassembled WGS sequence"/>
</dbReference>
<feature type="coiled-coil region" evidence="3">
    <location>
        <begin position="153"/>
        <end position="187"/>
    </location>
</feature>
<dbReference type="AlphaFoldDB" id="A0AAW1R287"/>
<evidence type="ECO:0000256" key="2">
    <source>
        <dbReference type="ARBA" id="ARBA00023054"/>
    </source>
</evidence>
<name>A0AAW1R287_9CHLO</name>
<gene>
    <name evidence="4" type="ORF">WJX74_005325</name>
</gene>
<dbReference type="Pfam" id="PF07047">
    <property type="entry name" value="OPA3"/>
    <property type="match status" value="1"/>
</dbReference>
<proteinExistence type="inferred from homology"/>
<accession>A0AAW1R287</accession>
<reference evidence="4 5" key="1">
    <citation type="journal article" date="2024" name="Nat. Commun.">
        <title>Phylogenomics reveals the evolutionary origins of lichenization in chlorophyte algae.</title>
        <authorList>
            <person name="Puginier C."/>
            <person name="Libourel C."/>
            <person name="Otte J."/>
            <person name="Skaloud P."/>
            <person name="Haon M."/>
            <person name="Grisel S."/>
            <person name="Petersen M."/>
            <person name="Berrin J.G."/>
            <person name="Delaux P.M."/>
            <person name="Dal Grande F."/>
            <person name="Keller J."/>
        </authorList>
    </citation>
    <scope>NUCLEOTIDE SEQUENCE [LARGE SCALE GENOMIC DNA]</scope>
    <source>
        <strain evidence="4 5">SAG 2145</strain>
    </source>
</reference>
<evidence type="ECO:0000256" key="1">
    <source>
        <dbReference type="ARBA" id="ARBA00007584"/>
    </source>
</evidence>
<keyword evidence="5" id="KW-1185">Reference proteome</keyword>
<dbReference type="InterPro" id="IPR010754">
    <property type="entry name" value="OPA3-like"/>
</dbReference>
<comment type="caution">
    <text evidence="4">The sequence shown here is derived from an EMBL/GenBank/DDBJ whole genome shotgun (WGS) entry which is preliminary data.</text>
</comment>
<protein>
    <recommendedName>
        <fullName evidence="6">Optic atrophy 3 protein</fullName>
    </recommendedName>
</protein>
<dbReference type="GO" id="GO:0005739">
    <property type="term" value="C:mitochondrion"/>
    <property type="evidence" value="ECO:0007669"/>
    <property type="project" value="TreeGrafter"/>
</dbReference>
<evidence type="ECO:0008006" key="6">
    <source>
        <dbReference type="Google" id="ProtNLM"/>
    </source>
</evidence>
<organism evidence="4 5">
    <name type="scientific">Apatococcus lobatus</name>
    <dbReference type="NCBI Taxonomy" id="904363"/>
    <lineage>
        <taxon>Eukaryota</taxon>
        <taxon>Viridiplantae</taxon>
        <taxon>Chlorophyta</taxon>
        <taxon>core chlorophytes</taxon>
        <taxon>Trebouxiophyceae</taxon>
        <taxon>Chlorellales</taxon>
        <taxon>Chlorellaceae</taxon>
        <taxon>Apatococcus</taxon>
    </lineage>
</organism>
<dbReference type="PANTHER" id="PTHR12499:SF0">
    <property type="entry name" value="OPTIC ATROPHY 3 PROTEIN"/>
    <property type="match status" value="1"/>
</dbReference>
<sequence>MATRCSHIIISMTLPEVSKLATLLFKVGTLAIRTAAKPLANRFQAYVLGHPHFRQQVISAGQYLHKWEVAITRGAEGRTGKYIVGNMSEEKALEIAAKAVSEGFIFTVGVLVIGWDYHRGWKKDQVKKVKDEGHRKEIDQSFREEHEALAELNTRLLGKLEQQAVRLDEVERQLHQAELERMQRSQSWIRVFNCATQSQPLCSIRSSLQLLPSTLPSFCTKTIGMQTQWNTGPAHLGVDQAQPFIGLPITCMLYVKQQAGLF</sequence>
<dbReference type="EMBL" id="JALJOS010000017">
    <property type="protein sequence ID" value="KAK9827847.1"/>
    <property type="molecule type" value="Genomic_DNA"/>
</dbReference>
<evidence type="ECO:0000313" key="4">
    <source>
        <dbReference type="EMBL" id="KAK9827847.1"/>
    </source>
</evidence>
<dbReference type="GO" id="GO:0019216">
    <property type="term" value="P:regulation of lipid metabolic process"/>
    <property type="evidence" value="ECO:0007669"/>
    <property type="project" value="TreeGrafter"/>
</dbReference>
<dbReference type="PANTHER" id="PTHR12499">
    <property type="entry name" value="OPTIC ATROPHY 3 PROTEIN OPA3"/>
    <property type="match status" value="1"/>
</dbReference>